<organism evidence="3 4">
    <name type="scientific">Robiginitalea aurantiaca</name>
    <dbReference type="NCBI Taxonomy" id="3056915"/>
    <lineage>
        <taxon>Bacteria</taxon>
        <taxon>Pseudomonadati</taxon>
        <taxon>Bacteroidota</taxon>
        <taxon>Flavobacteriia</taxon>
        <taxon>Flavobacteriales</taxon>
        <taxon>Flavobacteriaceae</taxon>
        <taxon>Robiginitalea</taxon>
    </lineage>
</organism>
<dbReference type="EMBL" id="JAUDUY010000001">
    <property type="protein sequence ID" value="MDM9630186.1"/>
    <property type="molecule type" value="Genomic_DNA"/>
</dbReference>
<keyword evidence="4" id="KW-1185">Reference proteome</keyword>
<evidence type="ECO:0000313" key="3">
    <source>
        <dbReference type="EMBL" id="MDM9630186.1"/>
    </source>
</evidence>
<dbReference type="SUPFAM" id="SSF52980">
    <property type="entry name" value="Restriction endonuclease-like"/>
    <property type="match status" value="1"/>
</dbReference>
<proteinExistence type="inferred from homology"/>
<dbReference type="InterPro" id="IPR011335">
    <property type="entry name" value="Restrct_endonuc-II-like"/>
</dbReference>
<dbReference type="Proteomes" id="UP001174839">
    <property type="component" value="Unassembled WGS sequence"/>
</dbReference>
<sequence>MKMKENERAAHYRQGMAGEEAAAAFLTAQGYQICFRNFRFRKAEIDILALKGGILAVVEVKTRTHGFYEPLSHTVSPLKIKRLVKAADHFVRQRGLDVEVRFDIIQIWGVQGGFRLKHLENAFYYF</sequence>
<dbReference type="PANTHER" id="PTHR34039:SF1">
    <property type="entry name" value="UPF0102 PROTEIN YRAN"/>
    <property type="match status" value="1"/>
</dbReference>
<accession>A0ABT7WB83</accession>
<dbReference type="HAMAP" id="MF_00048">
    <property type="entry name" value="UPF0102"/>
    <property type="match status" value="1"/>
</dbReference>
<evidence type="ECO:0000256" key="2">
    <source>
        <dbReference type="HAMAP-Rule" id="MF_00048"/>
    </source>
</evidence>
<dbReference type="RefSeq" id="WP_289723548.1">
    <property type="nucleotide sequence ID" value="NZ_JAUDUY010000001.1"/>
</dbReference>
<protein>
    <recommendedName>
        <fullName evidence="2">UPF0102 protein QU605_01805</fullName>
    </recommendedName>
</protein>
<comment type="similarity">
    <text evidence="1 2">Belongs to the UPF0102 family.</text>
</comment>
<comment type="caution">
    <text evidence="3">The sequence shown here is derived from an EMBL/GenBank/DDBJ whole genome shotgun (WGS) entry which is preliminary data.</text>
</comment>
<dbReference type="InterPro" id="IPR003509">
    <property type="entry name" value="UPF0102_YraN-like"/>
</dbReference>
<dbReference type="Pfam" id="PF02021">
    <property type="entry name" value="UPF0102"/>
    <property type="match status" value="1"/>
</dbReference>
<gene>
    <name evidence="3" type="ORF">QU605_01805</name>
</gene>
<evidence type="ECO:0000313" key="4">
    <source>
        <dbReference type="Proteomes" id="UP001174839"/>
    </source>
</evidence>
<dbReference type="PANTHER" id="PTHR34039">
    <property type="entry name" value="UPF0102 PROTEIN YRAN"/>
    <property type="match status" value="1"/>
</dbReference>
<reference evidence="3" key="1">
    <citation type="submission" date="2023-06" db="EMBL/GenBank/DDBJ databases">
        <title>Robiginitalea aurantiacus sp. nov. and Algoriphagus sediminis sp. nov., isolated from coastal sediment.</title>
        <authorList>
            <person name="Zhou Z.Y."/>
            <person name="An J."/>
            <person name="Jia Y.W."/>
            <person name="Du Z.J."/>
        </authorList>
    </citation>
    <scope>NUCLEOTIDE SEQUENCE</scope>
    <source>
        <strain evidence="3">M39</strain>
    </source>
</reference>
<dbReference type="InterPro" id="IPR011856">
    <property type="entry name" value="tRNA_endonuc-like_dom_sf"/>
</dbReference>
<evidence type="ECO:0000256" key="1">
    <source>
        <dbReference type="ARBA" id="ARBA00006738"/>
    </source>
</evidence>
<name>A0ABT7WB83_9FLAO</name>
<dbReference type="Gene3D" id="3.40.1350.10">
    <property type="match status" value="1"/>
</dbReference>